<dbReference type="PANTHER" id="PTHR35010">
    <property type="entry name" value="BLL4672 PROTEIN-RELATED"/>
    <property type="match status" value="1"/>
</dbReference>
<dbReference type="PANTHER" id="PTHR35010:SF4">
    <property type="entry name" value="BLL5781 PROTEIN"/>
    <property type="match status" value="1"/>
</dbReference>
<proteinExistence type="predicted"/>
<dbReference type="EMBL" id="VBUT01000012">
    <property type="protein sequence ID" value="TLF73496.1"/>
    <property type="molecule type" value="Genomic_DNA"/>
</dbReference>
<accession>A0A5R8ND12</accession>
<sequence length="274" mass="29698">MARGAGARLTRIMTTAQTTAFGPQLRHWRTLRRVSQLDLAIRAETSQRYVSFLEQGRSQPGRTMVVRLAESLELTLRDRNNLLLSAGFAPVFPESDLAAPELAPIREALAAVLDGHLPYPALVARPRGELVTANAAFDLFTEGVADHLLHAPINVLRLALHPAGVAPRVVNLPEWGRHIVESLGTRAALTPDPALDALITELSGYLPAAAPGPDHLGFAVPLHLRTGDGDLRLITTLTSFATATDVTIAELHLEAFLPADEQTARILRLRASRR</sequence>
<organism evidence="2 3">
    <name type="scientific">Nocardia cyriacigeorgica</name>
    <dbReference type="NCBI Taxonomy" id="135487"/>
    <lineage>
        <taxon>Bacteria</taxon>
        <taxon>Bacillati</taxon>
        <taxon>Actinomycetota</taxon>
        <taxon>Actinomycetes</taxon>
        <taxon>Mycobacteriales</taxon>
        <taxon>Nocardiaceae</taxon>
        <taxon>Nocardia</taxon>
    </lineage>
</organism>
<evidence type="ECO:0000313" key="3">
    <source>
        <dbReference type="Proteomes" id="UP000306378"/>
    </source>
</evidence>
<dbReference type="GO" id="GO:0003677">
    <property type="term" value="F:DNA binding"/>
    <property type="evidence" value="ECO:0007669"/>
    <property type="project" value="InterPro"/>
</dbReference>
<feature type="domain" description="HTH cro/C1-type" evidence="1">
    <location>
        <begin position="25"/>
        <end position="79"/>
    </location>
</feature>
<dbReference type="InterPro" id="IPR001387">
    <property type="entry name" value="Cro/C1-type_HTH"/>
</dbReference>
<dbReference type="Proteomes" id="UP000306378">
    <property type="component" value="Unassembled WGS sequence"/>
</dbReference>
<dbReference type="SMART" id="SM00530">
    <property type="entry name" value="HTH_XRE"/>
    <property type="match status" value="1"/>
</dbReference>
<dbReference type="InterPro" id="IPR041413">
    <property type="entry name" value="MLTR_LBD"/>
</dbReference>
<reference evidence="2 3" key="1">
    <citation type="submission" date="2019-05" db="EMBL/GenBank/DDBJ databases">
        <title>Genomes sequences of two Nocardia cyriacigeorgica environmental isolates, type strains Nocardia asteroides ATCC 19247 and Nocardia cyriacigeorgica DSM 44484.</title>
        <authorList>
            <person name="Vautrin F."/>
            <person name="Bergeron E."/>
            <person name="Dubost A."/>
            <person name="Abrouk D."/>
            <person name="Rodriguez Nava V."/>
            <person name="Pujic P."/>
        </authorList>
    </citation>
    <scope>NUCLEOTIDE SEQUENCE [LARGE SCALE GENOMIC DNA]</scope>
    <source>
        <strain evidence="2 3">EML 446</strain>
    </source>
</reference>
<dbReference type="Gene3D" id="3.30.450.180">
    <property type="match status" value="1"/>
</dbReference>
<gene>
    <name evidence="2" type="ORF">FEK34_25630</name>
</gene>
<dbReference type="Pfam" id="PF13560">
    <property type="entry name" value="HTH_31"/>
    <property type="match status" value="1"/>
</dbReference>
<comment type="caution">
    <text evidence="2">The sequence shown here is derived from an EMBL/GenBank/DDBJ whole genome shotgun (WGS) entry which is preliminary data.</text>
</comment>
<evidence type="ECO:0000259" key="1">
    <source>
        <dbReference type="PROSITE" id="PS50943"/>
    </source>
</evidence>
<dbReference type="Pfam" id="PF17765">
    <property type="entry name" value="MLTR_LBD"/>
    <property type="match status" value="1"/>
</dbReference>
<dbReference type="InterPro" id="IPR010982">
    <property type="entry name" value="Lambda_DNA-bd_dom_sf"/>
</dbReference>
<dbReference type="Gene3D" id="1.10.260.40">
    <property type="entry name" value="lambda repressor-like DNA-binding domains"/>
    <property type="match status" value="1"/>
</dbReference>
<name>A0A5R8ND12_9NOCA</name>
<dbReference type="PROSITE" id="PS50943">
    <property type="entry name" value="HTH_CROC1"/>
    <property type="match status" value="1"/>
</dbReference>
<dbReference type="SUPFAM" id="SSF47413">
    <property type="entry name" value="lambda repressor-like DNA-binding domains"/>
    <property type="match status" value="1"/>
</dbReference>
<dbReference type="AlphaFoldDB" id="A0A5R8ND12"/>
<protein>
    <submittedName>
        <fullName evidence="2">Helix-turn-helix domain-containing protein</fullName>
    </submittedName>
</protein>
<evidence type="ECO:0000313" key="2">
    <source>
        <dbReference type="EMBL" id="TLF73496.1"/>
    </source>
</evidence>
<dbReference type="CDD" id="cd00093">
    <property type="entry name" value="HTH_XRE"/>
    <property type="match status" value="1"/>
</dbReference>